<dbReference type="PANTHER" id="PTHR39965:SF1">
    <property type="entry name" value="CRISPR SYSTEM CMR SUBUNIT CMR6"/>
    <property type="match status" value="1"/>
</dbReference>
<dbReference type="PANTHER" id="PTHR39965">
    <property type="entry name" value="CRISPR SYSTEM CMR SUBUNIT CMR6"/>
    <property type="match status" value="1"/>
</dbReference>
<protein>
    <submittedName>
        <fullName evidence="3">CRISPR-associated RAMP protein, Cmr6 family</fullName>
    </submittedName>
</protein>
<proteinExistence type="predicted"/>
<evidence type="ECO:0000259" key="2">
    <source>
        <dbReference type="Pfam" id="PF03787"/>
    </source>
</evidence>
<dbReference type="Pfam" id="PF03787">
    <property type="entry name" value="RAMPs"/>
    <property type="match status" value="1"/>
</dbReference>
<dbReference type="AlphaFoldDB" id="A0A1V1P7A1"/>
<dbReference type="Proteomes" id="UP000189670">
    <property type="component" value="Unassembled WGS sequence"/>
</dbReference>
<evidence type="ECO:0000256" key="1">
    <source>
        <dbReference type="ARBA" id="ARBA00023118"/>
    </source>
</evidence>
<dbReference type="EMBL" id="ATBP01000382">
    <property type="protein sequence ID" value="ETR70711.1"/>
    <property type="molecule type" value="Genomic_DNA"/>
</dbReference>
<organism evidence="3 4">
    <name type="scientific">Candidatus Magnetoglobus multicellularis str. Araruama</name>
    <dbReference type="NCBI Taxonomy" id="890399"/>
    <lineage>
        <taxon>Bacteria</taxon>
        <taxon>Pseudomonadati</taxon>
        <taxon>Thermodesulfobacteriota</taxon>
        <taxon>Desulfobacteria</taxon>
        <taxon>Desulfobacterales</taxon>
        <taxon>Desulfobacteraceae</taxon>
        <taxon>Candidatus Magnetoglobus</taxon>
    </lineage>
</organism>
<gene>
    <name evidence="3" type="ORF">OMM_03046</name>
</gene>
<evidence type="ECO:0000313" key="4">
    <source>
        <dbReference type="Proteomes" id="UP000189670"/>
    </source>
</evidence>
<reference evidence="4" key="1">
    <citation type="submission" date="2012-11" db="EMBL/GenBank/DDBJ databases">
        <authorList>
            <person name="Lucero-Rivera Y.E."/>
            <person name="Tovar-Ramirez D."/>
        </authorList>
    </citation>
    <scope>NUCLEOTIDE SEQUENCE [LARGE SCALE GENOMIC DNA]</scope>
    <source>
        <strain evidence="4">Araruama</strain>
    </source>
</reference>
<dbReference type="NCBIfam" id="TIGR01898">
    <property type="entry name" value="cas_TM1791_cmr6"/>
    <property type="match status" value="1"/>
</dbReference>
<dbReference type="InterPro" id="IPR010172">
    <property type="entry name" value="CRISPR-assoc_prot_TM1791"/>
</dbReference>
<sequence>MRLPQFVFETVKNHTKTKKTNPHLLLYRYLYGGKSDSHKSSNSDSKTTTELKNNFIYKADTNILKHIRARQNAAIQQMKAYKPVSKTFQLVDRMVVGLGIPSSFENGLLLDWIHGVPFINGDAIKGAARSYASERMQENETQPFMKIFGTLKKEEKNTDQVNAGKVIFFNAYPTTDTNLFDIDILTNHYPAYYTGQNSEAPGDWHSPNPVVFLTIRPDVKFGFTVASESEELATQAMDWLENALIKRGMGAKKRVGYGHFLSSDADLSDNSVSEKKSIVIPALDESEKLIQKIKGLQKAQIPGMAANLVKEIESIGSPEKQKDVANALILQMDKKTRKRAKDKLWMKKLNDFQG</sequence>
<evidence type="ECO:0000313" key="3">
    <source>
        <dbReference type="EMBL" id="ETR70711.1"/>
    </source>
</evidence>
<keyword evidence="1" id="KW-0051">Antiviral defense</keyword>
<dbReference type="InterPro" id="IPR005537">
    <property type="entry name" value="RAMP_III_fam"/>
</dbReference>
<dbReference type="GO" id="GO:0051607">
    <property type="term" value="P:defense response to virus"/>
    <property type="evidence" value="ECO:0007669"/>
    <property type="project" value="UniProtKB-KW"/>
</dbReference>
<name>A0A1V1P7A1_9BACT</name>
<feature type="domain" description="CRISPR type III-associated protein" evidence="2">
    <location>
        <begin position="88"/>
        <end position="260"/>
    </location>
</feature>
<comment type="caution">
    <text evidence="3">The sequence shown here is derived from an EMBL/GenBank/DDBJ whole genome shotgun (WGS) entry which is preliminary data.</text>
</comment>
<accession>A0A1V1P7A1</accession>